<dbReference type="VEuPathDB" id="FungiDB:PC9H_004202"/>
<evidence type="ECO:0000313" key="1">
    <source>
        <dbReference type="EMBL" id="KAF7437363.1"/>
    </source>
</evidence>
<evidence type="ECO:0000313" key="2">
    <source>
        <dbReference type="Proteomes" id="UP000623687"/>
    </source>
</evidence>
<dbReference type="Proteomes" id="UP000623687">
    <property type="component" value="Unassembled WGS sequence"/>
</dbReference>
<dbReference type="RefSeq" id="XP_036635262.1">
    <property type="nucleotide sequence ID" value="XM_036773789.1"/>
</dbReference>
<dbReference type="OrthoDB" id="2882659at2759"/>
<gene>
    <name evidence="1" type="ORF">PC9H_004202</name>
</gene>
<reference evidence="1" key="1">
    <citation type="submission" date="2019-07" db="EMBL/GenBank/DDBJ databases">
        <authorList>
            <person name="Palmer J.M."/>
        </authorList>
    </citation>
    <scope>NUCLEOTIDE SEQUENCE</scope>
    <source>
        <strain evidence="1">PC9</strain>
    </source>
</reference>
<dbReference type="EMBL" id="JACETU010000002">
    <property type="protein sequence ID" value="KAF7437363.1"/>
    <property type="molecule type" value="Genomic_DNA"/>
</dbReference>
<keyword evidence="2" id="KW-1185">Reference proteome</keyword>
<comment type="caution">
    <text evidence="1">The sequence shown here is derived from an EMBL/GenBank/DDBJ whole genome shotgun (WGS) entry which is preliminary data.</text>
</comment>
<proteinExistence type="predicted"/>
<accession>A0A8H7DX64</accession>
<protein>
    <submittedName>
        <fullName evidence="1">Uncharacterized protein</fullName>
    </submittedName>
</protein>
<sequence length="206" mass="22445">MPATGAMAIRHSIHRQHTSTTMVAYTDSQLFHSPCNQSTPVPHEKLVDAMKAFLAIEPGIEETVENKKLFKLINKYFNPAVHLSAPDIGYLYKQLHQRLQGSAIGTLAEEYIDDLGIAPFNRYESFSLSGWLSTASTEKAGLWEDLFSVVDKSSLFADLYSGSSDPPAKAIQYIAAAMAECGITPGVGADRINALIRGSKLELDGP</sequence>
<dbReference type="GeneID" id="59374020"/>
<name>A0A8H7DX64_PLEOS</name>
<dbReference type="AlphaFoldDB" id="A0A8H7DX64"/>
<organism evidence="1 2">
    <name type="scientific">Pleurotus ostreatus</name>
    <name type="common">Oyster mushroom</name>
    <name type="synonym">White-rot fungus</name>
    <dbReference type="NCBI Taxonomy" id="5322"/>
    <lineage>
        <taxon>Eukaryota</taxon>
        <taxon>Fungi</taxon>
        <taxon>Dikarya</taxon>
        <taxon>Basidiomycota</taxon>
        <taxon>Agaricomycotina</taxon>
        <taxon>Agaricomycetes</taxon>
        <taxon>Agaricomycetidae</taxon>
        <taxon>Agaricales</taxon>
        <taxon>Pleurotineae</taxon>
        <taxon>Pleurotaceae</taxon>
        <taxon>Pleurotus</taxon>
    </lineage>
</organism>